<dbReference type="SUPFAM" id="SSF53822">
    <property type="entry name" value="Periplasmic binding protein-like I"/>
    <property type="match status" value="1"/>
</dbReference>
<feature type="domain" description="HTH lacI-type" evidence="4">
    <location>
        <begin position="3"/>
        <end position="57"/>
    </location>
</feature>
<dbReference type="Gene3D" id="3.40.50.2300">
    <property type="match status" value="2"/>
</dbReference>
<name>A0A921T0T8_9FIRM</name>
<dbReference type="Pfam" id="PF00356">
    <property type="entry name" value="LacI"/>
    <property type="match status" value="1"/>
</dbReference>
<dbReference type="PRINTS" id="PR00036">
    <property type="entry name" value="HTHLACI"/>
</dbReference>
<dbReference type="GO" id="GO:0003700">
    <property type="term" value="F:DNA-binding transcription factor activity"/>
    <property type="evidence" value="ECO:0007669"/>
    <property type="project" value="TreeGrafter"/>
</dbReference>
<dbReference type="InterPro" id="IPR010982">
    <property type="entry name" value="Lambda_DNA-bd_dom_sf"/>
</dbReference>
<dbReference type="SUPFAM" id="SSF47413">
    <property type="entry name" value="lambda repressor-like DNA-binding domains"/>
    <property type="match status" value="1"/>
</dbReference>
<protein>
    <submittedName>
        <fullName evidence="5">LacI family transcriptional regulator</fullName>
    </submittedName>
</protein>
<dbReference type="Proteomes" id="UP000776700">
    <property type="component" value="Unassembled WGS sequence"/>
</dbReference>
<accession>A0A921T0T8</accession>
<dbReference type="AlphaFoldDB" id="A0A921T0T8"/>
<evidence type="ECO:0000256" key="2">
    <source>
        <dbReference type="ARBA" id="ARBA00023125"/>
    </source>
</evidence>
<dbReference type="PANTHER" id="PTHR30146:SF150">
    <property type="entry name" value="ARABINOSE METABOLISM TRANSCRIPTIONAL REPRESSOR"/>
    <property type="match status" value="1"/>
</dbReference>
<dbReference type="PROSITE" id="PS50932">
    <property type="entry name" value="HTH_LACI_2"/>
    <property type="match status" value="1"/>
</dbReference>
<evidence type="ECO:0000256" key="1">
    <source>
        <dbReference type="ARBA" id="ARBA00023015"/>
    </source>
</evidence>
<dbReference type="InterPro" id="IPR046335">
    <property type="entry name" value="LacI/GalR-like_sensor"/>
</dbReference>
<keyword evidence="2" id="KW-0238">DNA-binding</keyword>
<dbReference type="CDD" id="cd01392">
    <property type="entry name" value="HTH_LacI"/>
    <property type="match status" value="1"/>
</dbReference>
<evidence type="ECO:0000313" key="6">
    <source>
        <dbReference type="Proteomes" id="UP000776700"/>
    </source>
</evidence>
<dbReference type="InterPro" id="IPR028082">
    <property type="entry name" value="Peripla_BP_I"/>
</dbReference>
<sequence length="334" mass="37770">MKITIVDVAKACNVSVATVSRVINGNYPVKKETKEKVLKIIEELQYKPNTQARDLIKKQSSTIGVVVPSISNMFFTNVINGIENYFEDSQYSIFLCTTEHDKDKEISRINELICRNVAGIIVVDPGRDNVKSKYFEKIAESVPMVFVNRHSESSYISSVFNDQENGARIAINYLLSKNHKNIAFIRGDNSYSYDIKEKVYKEMMNDINNFKEEFIVNMGHGNSIQTVNKSMEEGIKLLSSNKNITGIFACNDLMAIGIMNACKKLNIKIPTDLSIVGYDNIELSEMVEPKLTTIDQNMFSLGENAAVLLNEKIENNNEYSKSIVLSNRLIKRET</sequence>
<dbReference type="PANTHER" id="PTHR30146">
    <property type="entry name" value="LACI-RELATED TRANSCRIPTIONAL REPRESSOR"/>
    <property type="match status" value="1"/>
</dbReference>
<evidence type="ECO:0000259" key="4">
    <source>
        <dbReference type="PROSITE" id="PS50932"/>
    </source>
</evidence>
<dbReference type="Pfam" id="PF13377">
    <property type="entry name" value="Peripla_BP_3"/>
    <property type="match status" value="1"/>
</dbReference>
<dbReference type="SMART" id="SM00354">
    <property type="entry name" value="HTH_LACI"/>
    <property type="match status" value="1"/>
</dbReference>
<reference evidence="5" key="2">
    <citation type="submission" date="2021-09" db="EMBL/GenBank/DDBJ databases">
        <authorList>
            <person name="Gilroy R."/>
        </authorList>
    </citation>
    <scope>NUCLEOTIDE SEQUENCE</scope>
    <source>
        <strain evidence="5">1277</strain>
    </source>
</reference>
<reference evidence="5" key="1">
    <citation type="journal article" date="2021" name="PeerJ">
        <title>Extensive microbial diversity within the chicken gut microbiome revealed by metagenomics and culture.</title>
        <authorList>
            <person name="Gilroy R."/>
            <person name="Ravi A."/>
            <person name="Getino M."/>
            <person name="Pursley I."/>
            <person name="Horton D.L."/>
            <person name="Alikhan N.F."/>
            <person name="Baker D."/>
            <person name="Gharbi K."/>
            <person name="Hall N."/>
            <person name="Watson M."/>
            <person name="Adriaenssens E.M."/>
            <person name="Foster-Nyarko E."/>
            <person name="Jarju S."/>
            <person name="Secka A."/>
            <person name="Antonio M."/>
            <person name="Oren A."/>
            <person name="Chaudhuri R.R."/>
            <person name="La Ragione R."/>
            <person name="Hildebrand F."/>
            <person name="Pallen M.J."/>
        </authorList>
    </citation>
    <scope>NUCLEOTIDE SEQUENCE</scope>
    <source>
        <strain evidence="5">1277</strain>
    </source>
</reference>
<dbReference type="GO" id="GO:0000976">
    <property type="term" value="F:transcription cis-regulatory region binding"/>
    <property type="evidence" value="ECO:0007669"/>
    <property type="project" value="TreeGrafter"/>
</dbReference>
<organism evidence="5 6">
    <name type="scientific">Romboutsia timonensis</name>
    <dbReference type="NCBI Taxonomy" id="1776391"/>
    <lineage>
        <taxon>Bacteria</taxon>
        <taxon>Bacillati</taxon>
        <taxon>Bacillota</taxon>
        <taxon>Clostridia</taxon>
        <taxon>Peptostreptococcales</taxon>
        <taxon>Peptostreptococcaceae</taxon>
        <taxon>Romboutsia</taxon>
    </lineage>
</organism>
<proteinExistence type="predicted"/>
<dbReference type="Gene3D" id="1.10.260.40">
    <property type="entry name" value="lambda repressor-like DNA-binding domains"/>
    <property type="match status" value="1"/>
</dbReference>
<dbReference type="InterPro" id="IPR000843">
    <property type="entry name" value="HTH_LacI"/>
</dbReference>
<keyword evidence="3" id="KW-0804">Transcription</keyword>
<dbReference type="CDD" id="cd06267">
    <property type="entry name" value="PBP1_LacI_sugar_binding-like"/>
    <property type="match status" value="1"/>
</dbReference>
<keyword evidence="1" id="KW-0805">Transcription regulation</keyword>
<gene>
    <name evidence="5" type="ORF">K8V90_09685</name>
</gene>
<comment type="caution">
    <text evidence="5">The sequence shown here is derived from an EMBL/GenBank/DDBJ whole genome shotgun (WGS) entry which is preliminary data.</text>
</comment>
<dbReference type="EMBL" id="DYUB01000304">
    <property type="protein sequence ID" value="HJG97360.1"/>
    <property type="molecule type" value="Genomic_DNA"/>
</dbReference>
<evidence type="ECO:0000256" key="3">
    <source>
        <dbReference type="ARBA" id="ARBA00023163"/>
    </source>
</evidence>
<evidence type="ECO:0000313" key="5">
    <source>
        <dbReference type="EMBL" id="HJG97360.1"/>
    </source>
</evidence>